<reference evidence="2 3" key="1">
    <citation type="submission" date="2020-05" db="EMBL/GenBank/DDBJ databases">
        <title>WGS assembly of Panicum virgatum.</title>
        <authorList>
            <person name="Lovell J.T."/>
            <person name="Jenkins J."/>
            <person name="Shu S."/>
            <person name="Juenger T.E."/>
            <person name="Schmutz J."/>
        </authorList>
    </citation>
    <scope>NUCLEOTIDE SEQUENCE [LARGE SCALE GENOMIC DNA]</scope>
    <source>
        <strain evidence="2">AP13</strain>
        <strain evidence="3">cv. AP13</strain>
    </source>
</reference>
<protein>
    <submittedName>
        <fullName evidence="2">Uncharacterized protein</fullName>
    </submittedName>
</protein>
<dbReference type="EMBL" id="CM029042">
    <property type="protein sequence ID" value="KAG2619120.1"/>
    <property type="molecule type" value="Genomic_DNA"/>
</dbReference>
<dbReference type="Proteomes" id="UP000823388">
    <property type="component" value="Chromosome 3N"/>
</dbReference>
<feature type="compositionally biased region" description="Gly residues" evidence="1">
    <location>
        <begin position="20"/>
        <end position="29"/>
    </location>
</feature>
<organism evidence="2 3">
    <name type="scientific">Panicum virgatum</name>
    <name type="common">Blackwell switchgrass</name>
    <dbReference type="NCBI Taxonomy" id="38727"/>
    <lineage>
        <taxon>Eukaryota</taxon>
        <taxon>Viridiplantae</taxon>
        <taxon>Streptophyta</taxon>
        <taxon>Embryophyta</taxon>
        <taxon>Tracheophyta</taxon>
        <taxon>Spermatophyta</taxon>
        <taxon>Magnoliopsida</taxon>
        <taxon>Liliopsida</taxon>
        <taxon>Poales</taxon>
        <taxon>Poaceae</taxon>
        <taxon>PACMAD clade</taxon>
        <taxon>Panicoideae</taxon>
        <taxon>Panicodae</taxon>
        <taxon>Paniceae</taxon>
        <taxon>Panicinae</taxon>
        <taxon>Panicum</taxon>
        <taxon>Panicum sect. Hiantes</taxon>
    </lineage>
</organism>
<gene>
    <name evidence="2" type="ORF">PVAP13_3NG140815</name>
</gene>
<dbReference type="EMBL" id="CM029042">
    <property type="protein sequence ID" value="KAG2619118.1"/>
    <property type="molecule type" value="Genomic_DNA"/>
</dbReference>
<evidence type="ECO:0000313" key="2">
    <source>
        <dbReference type="EMBL" id="KAG2619118.1"/>
    </source>
</evidence>
<dbReference type="AlphaFoldDB" id="A0A8T0UAP6"/>
<proteinExistence type="predicted"/>
<keyword evidence="3" id="KW-1185">Reference proteome</keyword>
<sequence>MQVILQGTRSRQLKRSSEGGACGLGGLQGGARQPAGRAPSLGGSGGRQESWAGSTGRQVLDGLRGVKMTIWENTENEYTVGGPKEGKEVSVVV</sequence>
<name>A0A8T0UAP6_PANVG</name>
<feature type="compositionally biased region" description="Low complexity" evidence="1">
    <location>
        <begin position="30"/>
        <end position="39"/>
    </location>
</feature>
<feature type="region of interest" description="Disordered" evidence="1">
    <location>
        <begin position="1"/>
        <end position="58"/>
    </location>
</feature>
<evidence type="ECO:0000256" key="1">
    <source>
        <dbReference type="SAM" id="MobiDB-lite"/>
    </source>
</evidence>
<comment type="caution">
    <text evidence="2">The sequence shown here is derived from an EMBL/GenBank/DDBJ whole genome shotgun (WGS) entry which is preliminary data.</text>
</comment>
<feature type="compositionally biased region" description="Polar residues" evidence="1">
    <location>
        <begin position="1"/>
        <end position="10"/>
    </location>
</feature>
<evidence type="ECO:0000313" key="3">
    <source>
        <dbReference type="Proteomes" id="UP000823388"/>
    </source>
</evidence>
<accession>A0A8T0UAP6</accession>